<evidence type="ECO:0000313" key="2">
    <source>
        <dbReference type="Proteomes" id="UP000664477"/>
    </source>
</evidence>
<dbReference type="EMBL" id="JAGETQ010000037">
    <property type="protein sequence ID" value="MBO1916153.1"/>
    <property type="molecule type" value="Genomic_DNA"/>
</dbReference>
<gene>
    <name evidence="1" type="ORF">J4727_08950</name>
</gene>
<comment type="caution">
    <text evidence="1">The sequence shown here is derived from an EMBL/GenBank/DDBJ whole genome shotgun (WGS) entry which is preliminary data.</text>
</comment>
<dbReference type="AlphaFoldDB" id="A0A939SRA9"/>
<accession>A0A939SRA9</accession>
<sequence>MNSNGSIIIDNVEQLSNFQQLLINQGYRAPLNKKWSEGNGELFEPKRKYQIPI</sequence>
<organism evidence="1 2">
    <name type="scientific">Providencia rettgeri</name>
    <dbReference type="NCBI Taxonomy" id="587"/>
    <lineage>
        <taxon>Bacteria</taxon>
        <taxon>Pseudomonadati</taxon>
        <taxon>Pseudomonadota</taxon>
        <taxon>Gammaproteobacteria</taxon>
        <taxon>Enterobacterales</taxon>
        <taxon>Morganellaceae</taxon>
        <taxon>Providencia</taxon>
    </lineage>
</organism>
<reference evidence="1" key="1">
    <citation type="submission" date="2021-03" db="EMBL/GenBank/DDBJ databases">
        <title>Molecular epidemiology and mechanisms of colistin and carbapenem resistance in Enterobacteriaceae from clinical isolates, the environment and porcine samples in Pretoria, South Africa.</title>
        <authorList>
            <person name="Bogoshi D."/>
            <person name="Mbelle N.M."/>
            <person name="Naidoo V."/>
            <person name="Osei Sekyere J."/>
        </authorList>
    </citation>
    <scope>NUCLEOTIDE SEQUENCE</scope>
    <source>
        <strain evidence="1">C052</strain>
    </source>
</reference>
<dbReference type="Proteomes" id="UP000664477">
    <property type="component" value="Unassembled WGS sequence"/>
</dbReference>
<name>A0A939SRA9_PRORE</name>
<protein>
    <submittedName>
        <fullName evidence="1">Uncharacterized protein</fullName>
    </submittedName>
</protein>
<evidence type="ECO:0000313" key="1">
    <source>
        <dbReference type="EMBL" id="MBO1916153.1"/>
    </source>
</evidence>
<proteinExistence type="predicted"/>